<keyword evidence="5 13" id="KW-0808">Transferase</keyword>
<keyword evidence="8 13" id="KW-0418">Kinase</keyword>
<dbReference type="Pfam" id="PF07475">
    <property type="entry name" value="Hpr_kinase_C"/>
    <property type="match status" value="1"/>
</dbReference>
<evidence type="ECO:0000256" key="6">
    <source>
        <dbReference type="ARBA" id="ARBA00022723"/>
    </source>
</evidence>
<dbReference type="InterPro" id="IPR003755">
    <property type="entry name" value="HPr(Ser)_kin/Pase"/>
</dbReference>
<evidence type="ECO:0000256" key="12">
    <source>
        <dbReference type="ARBA" id="ARBA00047657"/>
    </source>
</evidence>
<comment type="cofactor">
    <cofactor evidence="2 13">
        <name>Mg(2+)</name>
        <dbReference type="ChEBI" id="CHEBI:18420"/>
    </cofactor>
</comment>
<dbReference type="PANTHER" id="PTHR30305">
    <property type="entry name" value="PROTEIN YJDM-RELATED"/>
    <property type="match status" value="1"/>
</dbReference>
<comment type="caution">
    <text evidence="16">The sequence shown here is derived from an EMBL/GenBank/DDBJ whole genome shotgun (WGS) entry which is preliminary data.</text>
</comment>
<comment type="function">
    <text evidence="13">Catalyzes the ATP- as well as the pyrophosphate-dependent phosphorylation of a specific serine residue in HPr, a phosphocarrier protein of the phosphoenolpyruvate-dependent sugar phosphotransferase system (PTS). HprK/P also catalyzes the pyrophosphate-producing, inorganic phosphate-dependent dephosphorylation (phosphorolysis) of seryl-phosphorylated HPr (P-Ser-HPr).</text>
</comment>
<dbReference type="GO" id="GO:0004712">
    <property type="term" value="F:protein serine/threonine/tyrosine kinase activity"/>
    <property type="evidence" value="ECO:0007669"/>
    <property type="project" value="UniProtKB-UniRule"/>
</dbReference>
<dbReference type="InterPro" id="IPR011126">
    <property type="entry name" value="Hpr_kin/Pase_Hpr_N"/>
</dbReference>
<keyword evidence="10 13" id="KW-0460">Magnesium</keyword>
<keyword evidence="11 13" id="KW-0511">Multifunctional enzyme</keyword>
<keyword evidence="7 13" id="KW-0547">Nucleotide-binding</keyword>
<evidence type="ECO:0000256" key="7">
    <source>
        <dbReference type="ARBA" id="ARBA00022741"/>
    </source>
</evidence>
<name>A0A938BRS5_UNCEI</name>
<dbReference type="SUPFAM" id="SSF75138">
    <property type="entry name" value="HprK N-terminal domain-like"/>
    <property type="match status" value="1"/>
</dbReference>
<comment type="subunit">
    <text evidence="13">Homohexamer.</text>
</comment>
<feature type="binding site" evidence="13">
    <location>
        <position position="206"/>
    </location>
    <ligand>
        <name>Mg(2+)</name>
        <dbReference type="ChEBI" id="CHEBI:18420"/>
    </ligand>
</feature>
<evidence type="ECO:0000313" key="17">
    <source>
        <dbReference type="Proteomes" id="UP000748308"/>
    </source>
</evidence>
<dbReference type="PANTHER" id="PTHR30305:SF1">
    <property type="entry name" value="HPR KINASE_PHOSPHORYLASE"/>
    <property type="match status" value="1"/>
</dbReference>
<dbReference type="CDD" id="cd01918">
    <property type="entry name" value="HprK_C"/>
    <property type="match status" value="1"/>
</dbReference>
<evidence type="ECO:0000256" key="1">
    <source>
        <dbReference type="ARBA" id="ARBA00001120"/>
    </source>
</evidence>
<evidence type="ECO:0000256" key="13">
    <source>
        <dbReference type="HAMAP-Rule" id="MF_01249"/>
    </source>
</evidence>
<evidence type="ECO:0000256" key="11">
    <source>
        <dbReference type="ARBA" id="ARBA00023268"/>
    </source>
</evidence>
<dbReference type="SUPFAM" id="SSF53795">
    <property type="entry name" value="PEP carboxykinase-like"/>
    <property type="match status" value="1"/>
</dbReference>
<dbReference type="GO" id="GO:0000155">
    <property type="term" value="F:phosphorelay sensor kinase activity"/>
    <property type="evidence" value="ECO:0007669"/>
    <property type="project" value="InterPro"/>
</dbReference>
<evidence type="ECO:0000313" key="16">
    <source>
        <dbReference type="EMBL" id="MBM3318632.1"/>
    </source>
</evidence>
<protein>
    <recommendedName>
        <fullName evidence="13">HPr kinase/phosphorylase</fullName>
        <shortName evidence="13">HPrK/P</shortName>
        <ecNumber evidence="13">2.7.11.-</ecNumber>
        <ecNumber evidence="13">2.7.4.-</ecNumber>
    </recommendedName>
    <alternativeName>
        <fullName evidence="13">HPr(Ser) kinase/phosphorylase</fullName>
    </alternativeName>
</protein>
<feature type="binding site" evidence="13">
    <location>
        <position position="164"/>
    </location>
    <ligand>
        <name>Mg(2+)</name>
        <dbReference type="ChEBI" id="CHEBI:18420"/>
    </ligand>
</feature>
<comment type="domain">
    <text evidence="13">The Walker A ATP-binding motif also binds Pi and PPi.</text>
</comment>
<keyword evidence="9 13" id="KW-0067">ATP-binding</keyword>
<dbReference type="InterPro" id="IPR027417">
    <property type="entry name" value="P-loop_NTPase"/>
</dbReference>
<comment type="caution">
    <text evidence="13">Lacks conserved residue(s) required for the propagation of feature annotation.</text>
</comment>
<evidence type="ECO:0000259" key="15">
    <source>
        <dbReference type="Pfam" id="PF07475"/>
    </source>
</evidence>
<dbReference type="InterPro" id="IPR028979">
    <property type="entry name" value="Ser_kin/Pase_Hpr-like_N_sf"/>
</dbReference>
<dbReference type="GO" id="GO:0000287">
    <property type="term" value="F:magnesium ion binding"/>
    <property type="evidence" value="ECO:0007669"/>
    <property type="project" value="UniProtKB-UniRule"/>
</dbReference>
<evidence type="ECO:0000256" key="8">
    <source>
        <dbReference type="ARBA" id="ARBA00022777"/>
    </source>
</evidence>
<gene>
    <name evidence="13 16" type="primary">hprK</name>
    <name evidence="16" type="ORF">FJY75_12345</name>
</gene>
<feature type="active site" evidence="13">
    <location>
        <position position="247"/>
    </location>
</feature>
<feature type="active site" evidence="13">
    <location>
        <position position="163"/>
    </location>
</feature>
<proteinExistence type="inferred from homology"/>
<feature type="region of interest" description="Important for the catalytic mechanism of dephosphorylation" evidence="13">
    <location>
        <begin position="268"/>
        <end position="273"/>
    </location>
</feature>
<comment type="catalytic activity">
    <reaction evidence="12 13">
        <text>[HPr protein]-O-phospho-L-serine + phosphate + H(+) = [HPr protein]-L-serine + diphosphate</text>
        <dbReference type="Rhea" id="RHEA:46604"/>
        <dbReference type="Rhea" id="RHEA-COMP:11602"/>
        <dbReference type="Rhea" id="RHEA-COMP:11603"/>
        <dbReference type="ChEBI" id="CHEBI:15378"/>
        <dbReference type="ChEBI" id="CHEBI:29999"/>
        <dbReference type="ChEBI" id="CHEBI:33019"/>
        <dbReference type="ChEBI" id="CHEBI:43474"/>
        <dbReference type="ChEBI" id="CHEBI:83421"/>
    </reaction>
</comment>
<feature type="domain" description="HPr(Ser) kinase/phosphorylase N-terminal" evidence="14">
    <location>
        <begin position="18"/>
        <end position="131"/>
    </location>
</feature>
<feature type="active site" description="Proton acceptor; for phosphorylation activity. Proton donor; for dephosphorylation activity" evidence="13">
    <location>
        <position position="181"/>
    </location>
</feature>
<evidence type="ECO:0000256" key="2">
    <source>
        <dbReference type="ARBA" id="ARBA00001946"/>
    </source>
</evidence>
<feature type="active site" evidence="13">
    <location>
        <position position="142"/>
    </location>
</feature>
<dbReference type="Gene3D" id="3.40.1390.20">
    <property type="entry name" value="HprK N-terminal domain-like"/>
    <property type="match status" value="1"/>
</dbReference>
<evidence type="ECO:0000256" key="4">
    <source>
        <dbReference type="ARBA" id="ARBA00022527"/>
    </source>
</evidence>
<evidence type="ECO:0000256" key="5">
    <source>
        <dbReference type="ARBA" id="ARBA00022679"/>
    </source>
</evidence>
<dbReference type="GO" id="GO:0004674">
    <property type="term" value="F:protein serine/threonine kinase activity"/>
    <property type="evidence" value="ECO:0007669"/>
    <property type="project" value="UniProtKB-KW"/>
</dbReference>
<accession>A0A938BRS5</accession>
<dbReference type="HAMAP" id="MF_01249">
    <property type="entry name" value="HPr_kinase"/>
    <property type="match status" value="1"/>
</dbReference>
<comment type="catalytic activity">
    <reaction evidence="1 13">
        <text>[HPr protein]-L-serine + ATP = [HPr protein]-O-phospho-L-serine + ADP + H(+)</text>
        <dbReference type="Rhea" id="RHEA:46600"/>
        <dbReference type="Rhea" id="RHEA-COMP:11602"/>
        <dbReference type="Rhea" id="RHEA-COMP:11603"/>
        <dbReference type="ChEBI" id="CHEBI:15378"/>
        <dbReference type="ChEBI" id="CHEBI:29999"/>
        <dbReference type="ChEBI" id="CHEBI:30616"/>
        <dbReference type="ChEBI" id="CHEBI:83421"/>
        <dbReference type="ChEBI" id="CHEBI:456216"/>
    </reaction>
</comment>
<dbReference type="NCBIfam" id="TIGR00679">
    <property type="entry name" value="hpr-ser"/>
    <property type="match status" value="1"/>
</dbReference>
<evidence type="ECO:0000256" key="9">
    <source>
        <dbReference type="ARBA" id="ARBA00022840"/>
    </source>
</evidence>
<dbReference type="GO" id="GO:0005524">
    <property type="term" value="F:ATP binding"/>
    <property type="evidence" value="ECO:0007669"/>
    <property type="project" value="UniProtKB-UniRule"/>
</dbReference>
<dbReference type="EC" id="2.7.11.-" evidence="13"/>
<dbReference type="Gene3D" id="3.40.50.300">
    <property type="entry name" value="P-loop containing nucleotide triphosphate hydrolases"/>
    <property type="match status" value="1"/>
</dbReference>
<dbReference type="AlphaFoldDB" id="A0A938BRS5"/>
<dbReference type="EC" id="2.7.4.-" evidence="13"/>
<dbReference type="GO" id="GO:0006109">
    <property type="term" value="P:regulation of carbohydrate metabolic process"/>
    <property type="evidence" value="ECO:0007669"/>
    <property type="project" value="UniProtKB-UniRule"/>
</dbReference>
<sequence>MIGMTVAAFYERARERCRLRLLSHSLHSRSRLVCAEINRPQLALTGYMEDFLWDRLQILGRTEVNYLEKLEPRERGKILSQILGFAIPCVVLPRGLQAPEPLVLLASQNEVPLFGTEMETIEFVSEVSAVLEEAFAPATTVHGSLVDVYGVGLLLTGRSAIGKSETALDLVERGHRLVADDIVTIRRRRSAILIGSGNELLRHCMEIRGLGIIDVQSIFGIRAIRGFKRVEVEVKLQEWNADERYERLGLQERETAILGVTIPLVEIPIFPGKNITVIAEAVALNYLVKAYGYHPAARFSDNLLEVIRRKRALSRLAEGDSE</sequence>
<feature type="region of interest" description="Important for the catalytic mechanism of both phosphorylation and dephosphorylation" evidence="13">
    <location>
        <begin position="205"/>
        <end position="214"/>
    </location>
</feature>
<dbReference type="EMBL" id="VGIY01000424">
    <property type="protein sequence ID" value="MBM3318632.1"/>
    <property type="molecule type" value="Genomic_DNA"/>
</dbReference>
<evidence type="ECO:0000256" key="3">
    <source>
        <dbReference type="ARBA" id="ARBA00006883"/>
    </source>
</evidence>
<reference evidence="16" key="1">
    <citation type="submission" date="2019-03" db="EMBL/GenBank/DDBJ databases">
        <title>Lake Tanganyika Metagenome-Assembled Genomes (MAGs).</title>
        <authorList>
            <person name="Tran P."/>
        </authorList>
    </citation>
    <scope>NUCLEOTIDE SEQUENCE</scope>
    <source>
        <strain evidence="16">M_DeepCast_400m_m2_100</strain>
    </source>
</reference>
<dbReference type="Proteomes" id="UP000748308">
    <property type="component" value="Unassembled WGS sequence"/>
</dbReference>
<evidence type="ECO:0000256" key="10">
    <source>
        <dbReference type="ARBA" id="ARBA00022842"/>
    </source>
</evidence>
<comment type="similarity">
    <text evidence="3 13">Belongs to the HPrK/P family.</text>
</comment>
<evidence type="ECO:0000259" key="14">
    <source>
        <dbReference type="Pfam" id="PF02603"/>
    </source>
</evidence>
<dbReference type="FunFam" id="3.40.50.300:FF:000174">
    <property type="entry name" value="HPr kinase/phosphorylase"/>
    <property type="match status" value="1"/>
</dbReference>
<dbReference type="InterPro" id="IPR011104">
    <property type="entry name" value="Hpr_kin/Pase_C"/>
</dbReference>
<feature type="domain" description="HPr kinase/phosphorylase C-terminal" evidence="15">
    <location>
        <begin position="134"/>
        <end position="302"/>
    </location>
</feature>
<organism evidence="16 17">
    <name type="scientific">Eiseniibacteriota bacterium</name>
    <dbReference type="NCBI Taxonomy" id="2212470"/>
    <lineage>
        <taxon>Bacteria</taxon>
        <taxon>Candidatus Eiseniibacteriota</taxon>
    </lineage>
</organism>
<keyword evidence="6 13" id="KW-0479">Metal-binding</keyword>
<keyword evidence="4 13" id="KW-0723">Serine/threonine-protein kinase</keyword>
<comment type="miscellaneous">
    <text evidence="13">Both phosphorylation and phosphorolysis are carried out by the same active site and suggest a common mechanism for both reactions.</text>
</comment>
<dbReference type="Pfam" id="PF02603">
    <property type="entry name" value="Hpr_kinase_N"/>
    <property type="match status" value="1"/>
</dbReference>